<dbReference type="GO" id="GO:0010494">
    <property type="term" value="C:cytoplasmic stress granule"/>
    <property type="evidence" value="ECO:0007669"/>
    <property type="project" value="UniProtKB-SubCell"/>
</dbReference>
<reference evidence="6 7" key="1">
    <citation type="submission" date="2015-09" db="EMBL/GenBank/DDBJ databases">
        <title>Atta colombica WGS genome.</title>
        <authorList>
            <person name="Nygaard S."/>
            <person name="Hu H."/>
            <person name="Boomsma J."/>
            <person name="Zhang G."/>
        </authorList>
    </citation>
    <scope>NUCLEOTIDE SEQUENCE [LARGE SCALE GENOMIC DNA]</scope>
    <source>
        <strain evidence="6">Treedump-2</strain>
        <tissue evidence="6">Whole body</tissue>
    </source>
</reference>
<dbReference type="GO" id="GO:0005634">
    <property type="term" value="C:nucleus"/>
    <property type="evidence" value="ECO:0007669"/>
    <property type="project" value="UniProtKB-SubCell"/>
</dbReference>
<keyword evidence="4" id="KW-0963">Cytoplasm</keyword>
<organism evidence="6 7">
    <name type="scientific">Atta colombica</name>
    <dbReference type="NCBI Taxonomy" id="520822"/>
    <lineage>
        <taxon>Eukaryota</taxon>
        <taxon>Metazoa</taxon>
        <taxon>Ecdysozoa</taxon>
        <taxon>Arthropoda</taxon>
        <taxon>Hexapoda</taxon>
        <taxon>Insecta</taxon>
        <taxon>Pterygota</taxon>
        <taxon>Neoptera</taxon>
        <taxon>Endopterygota</taxon>
        <taxon>Hymenoptera</taxon>
        <taxon>Apocrita</taxon>
        <taxon>Aculeata</taxon>
        <taxon>Formicoidea</taxon>
        <taxon>Formicidae</taxon>
        <taxon>Myrmicinae</taxon>
        <taxon>Atta</taxon>
    </lineage>
</organism>
<name>A0A151I0T3_9HYME</name>
<dbReference type="EMBL" id="KQ976599">
    <property type="protein sequence ID" value="KYM79502.1"/>
    <property type="molecule type" value="Genomic_DNA"/>
</dbReference>
<keyword evidence="7" id="KW-1185">Reference proteome</keyword>
<comment type="similarity">
    <text evidence="3">Belongs to the MCRIP family.</text>
</comment>
<protein>
    <recommendedName>
        <fullName evidence="8">Protein FAM195A</fullName>
    </recommendedName>
</protein>
<evidence type="ECO:0000256" key="3">
    <source>
        <dbReference type="ARBA" id="ARBA00010821"/>
    </source>
</evidence>
<comment type="subcellular location">
    <subcellularLocation>
        <location evidence="2">Cytoplasm</location>
        <location evidence="2">Stress granule</location>
    </subcellularLocation>
    <subcellularLocation>
        <location evidence="1">Nucleus</location>
    </subcellularLocation>
</comment>
<evidence type="ECO:0000313" key="7">
    <source>
        <dbReference type="Proteomes" id="UP000078540"/>
    </source>
</evidence>
<accession>A0A151I0T3</accession>
<evidence type="ECO:0000313" key="6">
    <source>
        <dbReference type="EMBL" id="KYM79502.1"/>
    </source>
</evidence>
<evidence type="ECO:0000256" key="2">
    <source>
        <dbReference type="ARBA" id="ARBA00004210"/>
    </source>
</evidence>
<dbReference type="Proteomes" id="UP000078540">
    <property type="component" value="Unassembled WGS sequence"/>
</dbReference>
<evidence type="ECO:0000256" key="4">
    <source>
        <dbReference type="ARBA" id="ARBA00022490"/>
    </source>
</evidence>
<proteinExistence type="inferred from homology"/>
<sequence length="160" mass="18859">MYTVSKGPSKIVAKTRRGISQNLERLETLRDLTRKTDIEDDHEITCIYICIFHIHSHVPKPVFHMNGKSKLISQRHQMQQVITPQHEELIKFIYESWNQVNTLQRNECCDDTECTELCSPKDSIVYYNDGEPNNSLQDFKPFDLESWWGKRLFNNITKSL</sequence>
<evidence type="ECO:0000256" key="5">
    <source>
        <dbReference type="ARBA" id="ARBA00023242"/>
    </source>
</evidence>
<dbReference type="STRING" id="520822.A0A151I0T3"/>
<dbReference type="InterPro" id="IPR029428">
    <property type="entry name" value="MCRIP"/>
</dbReference>
<dbReference type="AlphaFoldDB" id="A0A151I0T3"/>
<keyword evidence="5" id="KW-0539">Nucleus</keyword>
<evidence type="ECO:0008006" key="8">
    <source>
        <dbReference type="Google" id="ProtNLM"/>
    </source>
</evidence>
<dbReference type="Pfam" id="PF14799">
    <property type="entry name" value="FAM195"/>
    <property type="match status" value="1"/>
</dbReference>
<gene>
    <name evidence="6" type="ORF">ALC53_10048</name>
</gene>
<evidence type="ECO:0000256" key="1">
    <source>
        <dbReference type="ARBA" id="ARBA00004123"/>
    </source>
</evidence>